<proteinExistence type="predicted"/>
<dbReference type="GO" id="GO:0008800">
    <property type="term" value="F:beta-lactamase activity"/>
    <property type="evidence" value="ECO:0007669"/>
    <property type="project" value="UniProtKB-EC"/>
</dbReference>
<feature type="domain" description="Penicillin-binding protein transpeptidase" evidence="2">
    <location>
        <begin position="388"/>
        <end position="759"/>
    </location>
</feature>
<protein>
    <recommendedName>
        <fullName evidence="2">Penicillin-binding protein transpeptidase domain-containing protein</fullName>
    </recommendedName>
</protein>
<evidence type="ECO:0000313" key="3">
    <source>
        <dbReference type="EMBL" id="EKE26285.1"/>
    </source>
</evidence>
<sequence length="773" mass="93219">MNKRIEKFIEKDFPYYINLFLRKIEILDRQKIVFFAFVWICLIIVLTTFKYTVSEYEYYKALADRQQTTVVKNPVSRWTIYSNNDPIWVLATSTDLSDLAIDPQWIWSKEKLIIFLTDIVQEEICQNNSAEECFDNLLSFLKKNELDDFLYETNYIKTKIQEEVRTRVEKKYVDSVLIKPNLNENEIASVSKLWLDWVFLVINNLYADPTKVDQNKISKSLSDIIWMSESDIRDITKKREVRYAKFLSKLSLQIKDKIDLRITNEKNAIKKWLLIDEDSIYKFIILEPHPTRFYPEKNLAAQVVWFTNNSAEWRYGIEWYFNEELKWQEWVKFTKKDISWRSIWLYEMPEKKLVNWADIKLTLDRNIQKEVSKILEEWIKEYKANRWSVVIMDPKTWAIISMVNYPDYDPNDFWSVYELERVNYGKYPNPGFDLLWMPLFVEDSQIWSDFVYNNKKIKLRTATENEISNSAVPKYKYKNNFWPWVYANEAIWSLYEPGSVFKAITAAIWIDTWDIKPSDTYRDNWFVEIDNFKISNIAKECIWIHSYAHALDWSCNVWMIDIVKKIGSALFYRYIHDFWFWQKTNITLDGEVFWKIQPYEKWSRAKLFTQSFWQWITATVLQMAAAYSVIANGWIYMQPYIVDSITLPNWQTINNAPTPLRRVITEETSKQVIAMLTEWANIWYAKKWWVEWYDMAWKTWTSQIASKWKYETWTAWHTITSYGWFWPSSNPKFVMIVKIDRPRSSVYSETTSSAVYSRIAKYLLNYYWIPKGK</sequence>
<dbReference type="SUPFAM" id="SSF56519">
    <property type="entry name" value="Penicillin binding protein dimerisation domain"/>
    <property type="match status" value="1"/>
</dbReference>
<comment type="caution">
    <text evidence="3">The sequence shown here is derived from an EMBL/GenBank/DDBJ whole genome shotgun (WGS) entry which is preliminary data.</text>
</comment>
<dbReference type="GO" id="GO:0005886">
    <property type="term" value="C:plasma membrane"/>
    <property type="evidence" value="ECO:0007669"/>
    <property type="project" value="TreeGrafter"/>
</dbReference>
<dbReference type="GO" id="GO:0008658">
    <property type="term" value="F:penicillin binding"/>
    <property type="evidence" value="ECO:0007669"/>
    <property type="project" value="InterPro"/>
</dbReference>
<dbReference type="Gene3D" id="3.90.1310.10">
    <property type="entry name" value="Penicillin-binding protein 2a (Domain 2)"/>
    <property type="match status" value="1"/>
</dbReference>
<organism evidence="3">
    <name type="scientific">uncultured bacterium</name>
    <name type="common">gcode 4</name>
    <dbReference type="NCBI Taxonomy" id="1234023"/>
    <lineage>
        <taxon>Bacteria</taxon>
        <taxon>environmental samples</taxon>
    </lineage>
</organism>
<dbReference type="SUPFAM" id="SSF56601">
    <property type="entry name" value="beta-lactamase/transpeptidase-like"/>
    <property type="match status" value="1"/>
</dbReference>
<dbReference type="Gene3D" id="3.40.710.10">
    <property type="entry name" value="DD-peptidase/beta-lactamase superfamily"/>
    <property type="match status" value="1"/>
</dbReference>
<dbReference type="AlphaFoldDB" id="K2GSJ5"/>
<keyword evidence="1" id="KW-1133">Transmembrane helix</keyword>
<dbReference type="GO" id="GO:0046677">
    <property type="term" value="P:response to antibiotic"/>
    <property type="evidence" value="ECO:0007669"/>
    <property type="project" value="UniProtKB-KW"/>
</dbReference>
<dbReference type="InterPro" id="IPR036138">
    <property type="entry name" value="PBP_dimer_sf"/>
</dbReference>
<dbReference type="GO" id="GO:0071555">
    <property type="term" value="P:cell wall organization"/>
    <property type="evidence" value="ECO:0007669"/>
    <property type="project" value="TreeGrafter"/>
</dbReference>
<dbReference type="Pfam" id="PF00905">
    <property type="entry name" value="Transpeptidase"/>
    <property type="match status" value="1"/>
</dbReference>
<accession>K2GSJ5</accession>
<reference evidence="3" key="1">
    <citation type="journal article" date="2012" name="Science">
        <title>Fermentation, hydrogen, and sulfur metabolism in multiple uncultivated bacterial phyla.</title>
        <authorList>
            <person name="Wrighton K.C."/>
            <person name="Thomas B.C."/>
            <person name="Sharon I."/>
            <person name="Miller C.S."/>
            <person name="Castelle C.J."/>
            <person name="VerBerkmoes N.C."/>
            <person name="Wilkins M.J."/>
            <person name="Hettich R.L."/>
            <person name="Lipton M.S."/>
            <person name="Williams K.H."/>
            <person name="Long P.E."/>
            <person name="Banfield J.F."/>
        </authorList>
    </citation>
    <scope>NUCLEOTIDE SEQUENCE [LARGE SCALE GENOMIC DNA]</scope>
</reference>
<keyword evidence="1" id="KW-0472">Membrane</keyword>
<dbReference type="InterPro" id="IPR050515">
    <property type="entry name" value="Beta-lactam/transpept"/>
</dbReference>
<gene>
    <name evidence="3" type="ORF">ACD_4C00344G0005</name>
</gene>
<dbReference type="InterPro" id="IPR012338">
    <property type="entry name" value="Beta-lactam/transpept-like"/>
</dbReference>
<evidence type="ECO:0000259" key="2">
    <source>
        <dbReference type="Pfam" id="PF00905"/>
    </source>
</evidence>
<dbReference type="EMBL" id="AMFJ01000860">
    <property type="protein sequence ID" value="EKE26285.1"/>
    <property type="molecule type" value="Genomic_DNA"/>
</dbReference>
<dbReference type="InterPro" id="IPR001460">
    <property type="entry name" value="PCN-bd_Tpept"/>
</dbReference>
<keyword evidence="1" id="KW-0812">Transmembrane</keyword>
<dbReference type="PANTHER" id="PTHR30627">
    <property type="entry name" value="PEPTIDOGLYCAN D,D-TRANSPEPTIDASE"/>
    <property type="match status" value="1"/>
</dbReference>
<evidence type="ECO:0000256" key="1">
    <source>
        <dbReference type="SAM" id="Phobius"/>
    </source>
</evidence>
<feature type="transmembrane region" description="Helical" evidence="1">
    <location>
        <begin position="32"/>
        <end position="53"/>
    </location>
</feature>
<name>K2GSJ5_9BACT</name>
<dbReference type="Gene3D" id="3.30.450.330">
    <property type="match status" value="1"/>
</dbReference>